<dbReference type="Pfam" id="PF08811">
    <property type="entry name" value="DUF1800"/>
    <property type="match status" value="1"/>
</dbReference>
<evidence type="ECO:0000313" key="1">
    <source>
        <dbReference type="EMBL" id="RWX75558.1"/>
    </source>
</evidence>
<name>A0A3S4UK21_9HYPH</name>
<comment type="caution">
    <text evidence="1">The sequence shown here is derived from an EMBL/GenBank/DDBJ whole genome shotgun (WGS) entry which is preliminary data.</text>
</comment>
<organism evidence="1 2">
    <name type="scientific">Neorhizobium lilium</name>
    <dbReference type="NCBI Taxonomy" id="2503024"/>
    <lineage>
        <taxon>Bacteria</taxon>
        <taxon>Pseudomonadati</taxon>
        <taxon>Pseudomonadota</taxon>
        <taxon>Alphaproteobacteria</taxon>
        <taxon>Hyphomicrobiales</taxon>
        <taxon>Rhizobiaceae</taxon>
        <taxon>Rhizobium/Agrobacterium group</taxon>
        <taxon>Neorhizobium</taxon>
    </lineage>
</organism>
<dbReference type="OrthoDB" id="9772295at2"/>
<keyword evidence="2" id="KW-1185">Reference proteome</keyword>
<evidence type="ECO:0000313" key="2">
    <source>
        <dbReference type="Proteomes" id="UP000287687"/>
    </source>
</evidence>
<sequence length="505" mass="55193">MALANETLAAIRYGYGLRPGEPMPGDAAGLLAQVAEGPTRRARFPREGIAGRRETATRIISLRTAEAKAAREGKPNEDIRKQTQREMQRIYWQDAMARLAQAVHSPLGFYERLASFWTDHFSTSALKSLPMRMVVPLYEAEAIRPNIGGSFSRLLTASILHPAMLIYLDQDQNTGVDPATAQKAGRGLNENLGRALLEFHTLGAGSSYTQSDVRAAALILTGLSVDNRALQVVYRPRFAEGGAITLLGRDYDGDEGEGQDHVLMLEDLAAKPKTAEHICRKLVAHFIADDPPEDLVAPMVAAWARSQGNLTEVYRAMLTHPRAWAEPGQKIKQPFEFVASGFRSLGLPESNFATLLRDMDTVDVEEGPVDKAMKMAGDVAGQMTGQSAGPMGLPTDDEVKRRSGRASSLTLGALQRMGQPIWQPPSPAGFPDKADLWLSPDQLTERISWSRMVAKSFGQKMEPSQFLEAALADAAGPDTRQIISQAPNRLHGITMVLASPEFNRR</sequence>
<dbReference type="InterPro" id="IPR014917">
    <property type="entry name" value="DUF1800"/>
</dbReference>
<gene>
    <name evidence="1" type="ORF">EPK99_17825</name>
</gene>
<dbReference type="AlphaFoldDB" id="A0A3S4UK21"/>
<protein>
    <submittedName>
        <fullName evidence="1">DUF1800 domain-containing protein</fullName>
    </submittedName>
</protein>
<dbReference type="RefSeq" id="WP_128444444.1">
    <property type="nucleotide sequence ID" value="NZ_SBIP01000004.1"/>
</dbReference>
<dbReference type="EMBL" id="SBIP01000004">
    <property type="protein sequence ID" value="RWX75558.1"/>
    <property type="molecule type" value="Genomic_DNA"/>
</dbReference>
<reference evidence="1 2" key="1">
    <citation type="submission" date="2019-01" db="EMBL/GenBank/DDBJ databases">
        <title>The draft genome of Rhizobium sp. 24NR.</title>
        <authorList>
            <person name="Liu L."/>
            <person name="Liang L."/>
            <person name="Shi S."/>
            <person name="Xu L."/>
            <person name="Wang X."/>
            <person name="Li L."/>
            <person name="Zhang X."/>
        </authorList>
    </citation>
    <scope>NUCLEOTIDE SEQUENCE [LARGE SCALE GENOMIC DNA]</scope>
    <source>
        <strain evidence="1 2">24NR</strain>
    </source>
</reference>
<accession>A0A3S4UK21</accession>
<dbReference type="Proteomes" id="UP000287687">
    <property type="component" value="Unassembled WGS sequence"/>
</dbReference>
<proteinExistence type="predicted"/>